<protein>
    <recommendedName>
        <fullName evidence="3">MORN repeat protein</fullName>
    </recommendedName>
</protein>
<sequence>MNRSENKYEFDTSLPKINKNIVAALKNDNKTVCIMNDGRIVVFYNEDENWFLNNNYEQTTIYTSHDNYNNNKWHYRGDVDPHTYKPLGYGETLTSDGLSYQYCYHWENGDKFEGSIDANTMLQRCIPQFNGDGKCTTAYYLYIGEFKNGMSNGYGQQYWFDGVFYEGTWLNGYYNGHGTYICNEYTYDGDFVNDLSEGFGKITWANGNSYQGKFLSDNICLNYKHGIFTFADGSVFTGSLSKIWGILIDPREHK</sequence>
<organism evidence="2">
    <name type="scientific">viral metagenome</name>
    <dbReference type="NCBI Taxonomy" id="1070528"/>
    <lineage>
        <taxon>unclassified sequences</taxon>
        <taxon>metagenomes</taxon>
        <taxon>organismal metagenomes</taxon>
    </lineage>
</organism>
<evidence type="ECO:0008006" key="3">
    <source>
        <dbReference type="Google" id="ProtNLM"/>
    </source>
</evidence>
<dbReference type="InterPro" id="IPR003409">
    <property type="entry name" value="MORN"/>
</dbReference>
<accession>A0A6C0DUR9</accession>
<keyword evidence="1" id="KW-0677">Repeat</keyword>
<dbReference type="Pfam" id="PF02493">
    <property type="entry name" value="MORN"/>
    <property type="match status" value="4"/>
</dbReference>
<proteinExistence type="predicted"/>
<dbReference type="EMBL" id="MN739661">
    <property type="protein sequence ID" value="QHT18975.1"/>
    <property type="molecule type" value="Genomic_DNA"/>
</dbReference>
<evidence type="ECO:0000313" key="2">
    <source>
        <dbReference type="EMBL" id="QHT18975.1"/>
    </source>
</evidence>
<dbReference type="AlphaFoldDB" id="A0A6C0DUR9"/>
<dbReference type="Gene3D" id="2.20.110.10">
    <property type="entry name" value="Histone H3 K4-specific methyltransferase SET7/9 N-terminal domain"/>
    <property type="match status" value="1"/>
</dbReference>
<evidence type="ECO:0000256" key="1">
    <source>
        <dbReference type="ARBA" id="ARBA00022737"/>
    </source>
</evidence>
<dbReference type="SUPFAM" id="SSF82185">
    <property type="entry name" value="Histone H3 K4-specific methyltransferase SET7/9 N-terminal domain"/>
    <property type="match status" value="1"/>
</dbReference>
<dbReference type="PANTHER" id="PTHR23084:SF179">
    <property type="entry name" value="OS10G0565000 PROTEIN"/>
    <property type="match status" value="1"/>
</dbReference>
<dbReference type="PANTHER" id="PTHR23084">
    <property type="entry name" value="PHOSPHATIDYLINOSITOL-4-PHOSPHATE 5-KINASE RELATED"/>
    <property type="match status" value="1"/>
</dbReference>
<reference evidence="2" key="1">
    <citation type="journal article" date="2020" name="Nature">
        <title>Giant virus diversity and host interactions through global metagenomics.</title>
        <authorList>
            <person name="Schulz F."/>
            <person name="Roux S."/>
            <person name="Paez-Espino D."/>
            <person name="Jungbluth S."/>
            <person name="Walsh D.A."/>
            <person name="Denef V.J."/>
            <person name="McMahon K.D."/>
            <person name="Konstantinidis K.T."/>
            <person name="Eloe-Fadrosh E.A."/>
            <person name="Kyrpides N.C."/>
            <person name="Woyke T."/>
        </authorList>
    </citation>
    <scope>NUCLEOTIDE SEQUENCE</scope>
    <source>
        <strain evidence="2">GVMAG-M-3300023174-49</strain>
    </source>
</reference>
<dbReference type="SMART" id="SM00698">
    <property type="entry name" value="MORN"/>
    <property type="match status" value="3"/>
</dbReference>
<name>A0A6C0DUR9_9ZZZZ</name>